<dbReference type="Pfam" id="PF07963">
    <property type="entry name" value="N_methyl"/>
    <property type="match status" value="1"/>
</dbReference>
<comment type="caution">
    <text evidence="11">The sequence shown here is derived from an EMBL/GenBank/DDBJ whole genome shotgun (WGS) entry which is preliminary data.</text>
</comment>
<dbReference type="Proteomes" id="UP001225646">
    <property type="component" value="Unassembled WGS sequence"/>
</dbReference>
<gene>
    <name evidence="11" type="ORF">J2S06_000430</name>
</gene>
<evidence type="ECO:0000256" key="2">
    <source>
        <dbReference type="ARBA" id="ARBA00004241"/>
    </source>
</evidence>
<dbReference type="InterPro" id="IPR012902">
    <property type="entry name" value="N_methyl_site"/>
</dbReference>
<evidence type="ECO:0000256" key="4">
    <source>
        <dbReference type="ARBA" id="ARBA00022481"/>
    </source>
</evidence>
<comment type="subcellular location">
    <subcellularLocation>
        <location evidence="1">Cell membrane</location>
        <topology evidence="1">Single-pass membrane protein</topology>
    </subcellularLocation>
    <subcellularLocation>
        <location evidence="2">Cell surface</location>
    </subcellularLocation>
</comment>
<comment type="similarity">
    <text evidence="9 10">Belongs to the ComGC family.</text>
</comment>
<dbReference type="SUPFAM" id="SSF54523">
    <property type="entry name" value="Pili subunits"/>
    <property type="match status" value="1"/>
</dbReference>
<feature type="transmembrane region" description="Helical" evidence="10">
    <location>
        <begin position="12"/>
        <end position="31"/>
    </location>
</feature>
<name>A0ABT9VKH9_9BACI</name>
<keyword evidence="12" id="KW-1185">Reference proteome</keyword>
<keyword evidence="6 10" id="KW-1133">Transmembrane helix</keyword>
<evidence type="ECO:0000256" key="1">
    <source>
        <dbReference type="ARBA" id="ARBA00004162"/>
    </source>
</evidence>
<dbReference type="PROSITE" id="PS00409">
    <property type="entry name" value="PROKAR_NTER_METHYL"/>
    <property type="match status" value="1"/>
</dbReference>
<evidence type="ECO:0000313" key="11">
    <source>
        <dbReference type="EMBL" id="MDQ0161360.1"/>
    </source>
</evidence>
<evidence type="ECO:0000256" key="9">
    <source>
        <dbReference type="ARBA" id="ARBA00043982"/>
    </source>
</evidence>
<dbReference type="Gene3D" id="3.30.700.10">
    <property type="entry name" value="Glycoprotein, Type 4 Pilin"/>
    <property type="match status" value="1"/>
</dbReference>
<evidence type="ECO:0000256" key="8">
    <source>
        <dbReference type="ARBA" id="ARBA00023287"/>
    </source>
</evidence>
<accession>A0ABT9VKH9</accession>
<organism evidence="11 12">
    <name type="scientific">Aeribacillus alveayuensis</name>
    <dbReference type="NCBI Taxonomy" id="279215"/>
    <lineage>
        <taxon>Bacteria</taxon>
        <taxon>Bacillati</taxon>
        <taxon>Bacillota</taxon>
        <taxon>Bacilli</taxon>
        <taxon>Bacillales</taxon>
        <taxon>Bacillaceae</taxon>
        <taxon>Aeribacillus</taxon>
    </lineage>
</organism>
<comment type="function">
    <text evidence="10">Required for transformation and DNA binding.</text>
</comment>
<keyword evidence="7 10" id="KW-0472">Membrane</keyword>
<keyword evidence="10" id="KW-0813">Transport</keyword>
<evidence type="ECO:0000256" key="3">
    <source>
        <dbReference type="ARBA" id="ARBA00022475"/>
    </source>
</evidence>
<dbReference type="InterPro" id="IPR045584">
    <property type="entry name" value="Pilin-like"/>
</dbReference>
<dbReference type="RefSeq" id="WP_044894416.1">
    <property type="nucleotide sequence ID" value="NZ_JAUSTR010000001.1"/>
</dbReference>
<dbReference type="NCBIfam" id="NF040999">
    <property type="entry name" value="pilin_ComGC"/>
    <property type="match status" value="1"/>
</dbReference>
<evidence type="ECO:0000256" key="6">
    <source>
        <dbReference type="ARBA" id="ARBA00022989"/>
    </source>
</evidence>
<keyword evidence="4" id="KW-0488">Methylation</keyword>
<keyword evidence="5 10" id="KW-0812">Transmembrane</keyword>
<proteinExistence type="inferred from homology"/>
<dbReference type="InterPro" id="IPR016940">
    <property type="entry name" value="ComGC"/>
</dbReference>
<keyword evidence="8 10" id="KW-0178">Competence</keyword>
<comment type="subunit">
    <text evidence="10">Homodimer.</text>
</comment>
<dbReference type="PIRSF" id="PIRSF029928">
    <property type="entry name" value="Late_competence_ComGC"/>
    <property type="match status" value="1"/>
</dbReference>
<dbReference type="EMBL" id="JAUSTR010000001">
    <property type="protein sequence ID" value="MDQ0161360.1"/>
    <property type="molecule type" value="Genomic_DNA"/>
</dbReference>
<evidence type="ECO:0000313" key="12">
    <source>
        <dbReference type="Proteomes" id="UP001225646"/>
    </source>
</evidence>
<evidence type="ECO:0000256" key="10">
    <source>
        <dbReference type="PIRNR" id="PIRNR029928"/>
    </source>
</evidence>
<evidence type="ECO:0000256" key="5">
    <source>
        <dbReference type="ARBA" id="ARBA00022692"/>
    </source>
</evidence>
<evidence type="ECO:0000256" key="7">
    <source>
        <dbReference type="ARBA" id="ARBA00023136"/>
    </source>
</evidence>
<sequence length="100" mass="11084">MKNEKGFTLVEMLVVLLVISILLLITIPNIASQNKNIQEKGCEGLIDMVQGQVVAYEMEFHTQPSIQDLIDKGYLPNNKDPVCPSGEKLNIDSNGNVIKE</sequence>
<reference evidence="11 12" key="1">
    <citation type="submission" date="2023-07" db="EMBL/GenBank/DDBJ databases">
        <title>Genomic Encyclopedia of Type Strains, Phase IV (KMG-IV): sequencing the most valuable type-strain genomes for metagenomic binning, comparative biology and taxonomic classification.</title>
        <authorList>
            <person name="Goeker M."/>
        </authorList>
    </citation>
    <scope>NUCLEOTIDE SEQUENCE [LARGE SCALE GENOMIC DNA]</scope>
    <source>
        <strain evidence="11 12">DSM 19092</strain>
    </source>
</reference>
<dbReference type="NCBIfam" id="TIGR02532">
    <property type="entry name" value="IV_pilin_GFxxxE"/>
    <property type="match status" value="1"/>
</dbReference>
<protein>
    <recommendedName>
        <fullName evidence="10">ComG operon protein 3</fullName>
    </recommendedName>
</protein>
<keyword evidence="3 10" id="KW-1003">Cell membrane</keyword>